<dbReference type="EMBL" id="CP001710">
    <property type="protein sequence ID" value="ADL58352.1"/>
    <property type="molecule type" value="Genomic_DNA"/>
</dbReference>
<reference key="1">
    <citation type="submission" date="2009-08" db="EMBL/GenBank/DDBJ databases">
        <title>The genome sequence of Methanothermobacter marburgensis.</title>
        <authorList>
            <person name="Kaster A."/>
            <person name="Seedorf H."/>
            <person name="Goenrich M."/>
            <person name="Wiezer A."/>
            <person name="Liesegang H."/>
            <person name="Thauer R."/>
            <person name="Gottschalk G."/>
        </authorList>
    </citation>
    <scope>NUCLEOTIDE SEQUENCE</scope>
    <source>
        <strain>Marburg</strain>
    </source>
</reference>
<name>D9PVV4_METTM</name>
<dbReference type="KEGG" id="mmg:MTBMA_c07570"/>
<reference evidence="1 2" key="2">
    <citation type="journal article" date="2010" name="J. Bacteriol.">
        <title>Complete genome sequence of Methanothermobacter marburgensis, a methanoarchaeon model organism.</title>
        <authorList>
            <person name="Liesegang H."/>
            <person name="Kaster A.K."/>
            <person name="Wiezer A."/>
            <person name="Goenrich M."/>
            <person name="Wollherr A."/>
            <person name="Seedorf H."/>
            <person name="Gottschalk G."/>
            <person name="Thauer R.K."/>
        </authorList>
    </citation>
    <scope>NUCLEOTIDE SEQUENCE [LARGE SCALE GENOMIC DNA]</scope>
    <source>
        <strain evidence="2">ATCC BAA-927 / DSM 2133 / JCM 14651 / NBRC 100331 / OCM 82 / Marburg</strain>
    </source>
</reference>
<sequence>MTVVGRIGGSANRNFTRQTIRKKLRDDTLPEADRAIDSLRRKGLIRYYRKPDNFATTKLGFLVARKLKEEFQRRNFPDMRILLLF</sequence>
<evidence type="ECO:0000313" key="1">
    <source>
        <dbReference type="EMBL" id="ADL58352.1"/>
    </source>
</evidence>
<protein>
    <submittedName>
        <fullName evidence="1">Uncharacterized protein</fullName>
    </submittedName>
</protein>
<evidence type="ECO:0000313" key="2">
    <source>
        <dbReference type="Proteomes" id="UP000000345"/>
    </source>
</evidence>
<dbReference type="PaxDb" id="79929-MTBMA_c07570"/>
<dbReference type="HOGENOM" id="CLU_174512_0_0_2"/>
<proteinExistence type="predicted"/>
<keyword evidence="2" id="KW-1185">Reference proteome</keyword>
<organism evidence="1 2">
    <name type="scientific">Methanothermobacter marburgensis (strain ATCC BAA-927 / DSM 2133 / JCM 14651 / NBRC 100331 / OCM 82 / Marburg)</name>
    <name type="common">Methanobacterium thermoautotrophicum</name>
    <dbReference type="NCBI Taxonomy" id="79929"/>
    <lineage>
        <taxon>Archaea</taxon>
        <taxon>Methanobacteriati</taxon>
        <taxon>Methanobacteriota</taxon>
        <taxon>Methanomada group</taxon>
        <taxon>Methanobacteria</taxon>
        <taxon>Methanobacteriales</taxon>
        <taxon>Methanobacteriaceae</taxon>
        <taxon>Methanothermobacter</taxon>
    </lineage>
</organism>
<dbReference type="Proteomes" id="UP000000345">
    <property type="component" value="Chromosome"/>
</dbReference>
<dbReference type="STRING" id="79929.MTBMA_c07570"/>
<gene>
    <name evidence="1" type="ordered locus">MTBMA_c07570</name>
</gene>
<dbReference type="AlphaFoldDB" id="D9PVV4"/>
<accession>D9PVV4</accession>